<dbReference type="InterPro" id="IPR050947">
    <property type="entry name" value="Archaeal_histone_HMF"/>
</dbReference>
<feature type="region of interest" description="Disordered" evidence="7">
    <location>
        <begin position="47"/>
        <end position="67"/>
    </location>
</feature>
<comment type="similarity">
    <text evidence="3">Belongs to the archaeal histone HMF family.</text>
</comment>
<comment type="caution">
    <text evidence="9">The sequence shown here is derived from an EMBL/GenBank/DDBJ whole genome shotgun (WGS) entry which is preliminary data.</text>
</comment>
<dbReference type="GO" id="GO:0005737">
    <property type="term" value="C:cytoplasm"/>
    <property type="evidence" value="ECO:0007669"/>
    <property type="project" value="UniProtKB-SubCell"/>
</dbReference>
<dbReference type="GO" id="GO:0003677">
    <property type="term" value="F:DNA binding"/>
    <property type="evidence" value="ECO:0007669"/>
    <property type="project" value="UniProtKB-KW"/>
</dbReference>
<evidence type="ECO:0000256" key="3">
    <source>
        <dbReference type="ARBA" id="ARBA00008264"/>
    </source>
</evidence>
<comment type="subcellular location">
    <subcellularLocation>
        <location evidence="1">Chromosome</location>
    </subcellularLocation>
    <subcellularLocation>
        <location evidence="2">Cytoplasm</location>
    </subcellularLocation>
</comment>
<evidence type="ECO:0000256" key="5">
    <source>
        <dbReference type="ARBA" id="ARBA00022490"/>
    </source>
</evidence>
<feature type="domain" description="Transcription factor CBF/NF-Y/archaeal histone" evidence="8">
    <location>
        <begin position="2"/>
        <end position="64"/>
    </location>
</feature>
<dbReference type="Pfam" id="PF00808">
    <property type="entry name" value="CBFD_NFYB_HMF"/>
    <property type="match status" value="1"/>
</dbReference>
<dbReference type="EMBL" id="LHYD01000035">
    <property type="protein sequence ID" value="KXB05014.1"/>
    <property type="molecule type" value="Genomic_DNA"/>
</dbReference>
<dbReference type="AlphaFoldDB" id="A0A133VF25"/>
<keyword evidence="10" id="KW-1185">Reference proteome</keyword>
<evidence type="ECO:0000313" key="9">
    <source>
        <dbReference type="EMBL" id="KXB05014.1"/>
    </source>
</evidence>
<evidence type="ECO:0000313" key="10">
    <source>
        <dbReference type="Proteomes" id="UP000070311"/>
    </source>
</evidence>
<evidence type="ECO:0000256" key="7">
    <source>
        <dbReference type="SAM" id="MobiDB-lite"/>
    </source>
</evidence>
<dbReference type="Proteomes" id="UP000070311">
    <property type="component" value="Unassembled WGS sequence"/>
</dbReference>
<protein>
    <submittedName>
        <fullName evidence="9">Histone</fullName>
    </submittedName>
</protein>
<gene>
    <name evidence="9" type="ORF">AKJ50_01825</name>
</gene>
<dbReference type="PANTHER" id="PTHR47828:SF1">
    <property type="entry name" value="ARCHAEAL HISTONE A"/>
    <property type="match status" value="1"/>
</dbReference>
<evidence type="ECO:0000256" key="6">
    <source>
        <dbReference type="ARBA" id="ARBA00023125"/>
    </source>
</evidence>
<evidence type="ECO:0000256" key="2">
    <source>
        <dbReference type="ARBA" id="ARBA00004496"/>
    </source>
</evidence>
<dbReference type="PANTHER" id="PTHR47828">
    <property type="entry name" value="ARCHAEAL HISTONE A"/>
    <property type="match status" value="1"/>
</dbReference>
<dbReference type="Gene3D" id="1.10.20.10">
    <property type="entry name" value="Histone, subunit A"/>
    <property type="match status" value="1"/>
</dbReference>
<dbReference type="InterPro" id="IPR050004">
    <property type="entry name" value="HmfB-like"/>
</dbReference>
<proteinExistence type="inferred from homology"/>
<keyword evidence="6" id="KW-0238">DNA-binding</keyword>
<dbReference type="SUPFAM" id="SSF47113">
    <property type="entry name" value="Histone-fold"/>
    <property type="match status" value="1"/>
</dbReference>
<dbReference type="GO" id="GO:0005694">
    <property type="term" value="C:chromosome"/>
    <property type="evidence" value="ECO:0007669"/>
    <property type="project" value="UniProtKB-SubCell"/>
</dbReference>
<evidence type="ECO:0000256" key="4">
    <source>
        <dbReference type="ARBA" id="ARBA00022454"/>
    </source>
</evidence>
<evidence type="ECO:0000259" key="8">
    <source>
        <dbReference type="Pfam" id="PF00808"/>
    </source>
</evidence>
<name>A0A133VF25_9EURY</name>
<dbReference type="InterPro" id="IPR003958">
    <property type="entry name" value="CBFA_NFYB_domain"/>
</dbReference>
<dbReference type="NCBIfam" id="NF043032">
    <property type="entry name" value="archaea_histone"/>
    <property type="match status" value="1"/>
</dbReference>
<dbReference type="CDD" id="cd22909">
    <property type="entry name" value="HFD_archaea_histone-like"/>
    <property type="match status" value="1"/>
</dbReference>
<sequence>MAELPVAAVDRIIRKAGGQRVSESAAEELAEILEEYALEIAGEATELSEHAGRKTVRDTDIRLAHTR</sequence>
<accession>A0A133VF25</accession>
<organism evidence="9 10">
    <name type="scientific">candidate division MSBL1 archaeon SCGC-AAA382A13</name>
    <dbReference type="NCBI Taxonomy" id="1698279"/>
    <lineage>
        <taxon>Archaea</taxon>
        <taxon>Methanobacteriati</taxon>
        <taxon>Methanobacteriota</taxon>
        <taxon>candidate division MSBL1</taxon>
    </lineage>
</organism>
<dbReference type="InterPro" id="IPR009072">
    <property type="entry name" value="Histone-fold"/>
</dbReference>
<reference evidence="9 10" key="1">
    <citation type="journal article" date="2016" name="Sci. Rep.">
        <title>Metabolic traits of an uncultured archaeal lineage -MSBL1- from brine pools of the Red Sea.</title>
        <authorList>
            <person name="Mwirichia R."/>
            <person name="Alam I."/>
            <person name="Rashid M."/>
            <person name="Vinu M."/>
            <person name="Ba-Alawi W."/>
            <person name="Anthony Kamau A."/>
            <person name="Kamanda Ngugi D."/>
            <person name="Goker M."/>
            <person name="Klenk H.P."/>
            <person name="Bajic V."/>
            <person name="Stingl U."/>
        </authorList>
    </citation>
    <scope>NUCLEOTIDE SEQUENCE [LARGE SCALE GENOMIC DNA]</scope>
    <source>
        <strain evidence="9">SCGC-AAA382A13</strain>
    </source>
</reference>
<evidence type="ECO:0000256" key="1">
    <source>
        <dbReference type="ARBA" id="ARBA00004286"/>
    </source>
</evidence>
<dbReference type="GO" id="GO:0046982">
    <property type="term" value="F:protein heterodimerization activity"/>
    <property type="evidence" value="ECO:0007669"/>
    <property type="project" value="InterPro"/>
</dbReference>
<keyword evidence="4" id="KW-0158">Chromosome</keyword>
<keyword evidence="5" id="KW-0963">Cytoplasm</keyword>